<proteinExistence type="inferred from homology"/>
<comment type="subcellular location">
    <subcellularLocation>
        <location evidence="1">Cell outer membrane</location>
    </subcellularLocation>
</comment>
<gene>
    <name evidence="14" type="ORF">J2R62_06255</name>
</gene>
<reference evidence="14" key="1">
    <citation type="submission" date="2021-03" db="EMBL/GenBank/DDBJ databases">
        <title>Plesiomonas shigelloides zfcc0051, isolated from zebrafish feces.</title>
        <authorList>
            <person name="Vanderhoek Z."/>
            <person name="Gaulke C."/>
        </authorList>
    </citation>
    <scope>NUCLEOTIDE SEQUENCE</scope>
    <source>
        <strain evidence="14">Zfcc0051</strain>
    </source>
</reference>
<accession>A0A8I1W856</accession>
<dbReference type="InterPro" id="IPR035243">
    <property type="entry name" value="TamA_POTRA_Dom_1"/>
</dbReference>
<evidence type="ECO:0000259" key="13">
    <source>
        <dbReference type="Pfam" id="PF17243"/>
    </source>
</evidence>
<dbReference type="InterPro" id="IPR010827">
    <property type="entry name" value="BamA/TamA_POTRA"/>
</dbReference>
<evidence type="ECO:0000256" key="10">
    <source>
        <dbReference type="ARBA" id="ARBA00093548"/>
    </source>
</evidence>
<dbReference type="PANTHER" id="PTHR12815:SF47">
    <property type="entry name" value="TRANSLOCATION AND ASSEMBLY MODULE SUBUNIT TAMA"/>
    <property type="match status" value="1"/>
</dbReference>
<evidence type="ECO:0000259" key="12">
    <source>
        <dbReference type="Pfam" id="PF07244"/>
    </source>
</evidence>
<protein>
    <recommendedName>
        <fullName evidence="3">Translocation and assembly module subunit TamA</fullName>
    </recommendedName>
    <alternativeName>
        <fullName evidence="9">Autotransporter assembly factor TamA</fullName>
    </alternativeName>
</protein>
<evidence type="ECO:0000313" key="15">
    <source>
        <dbReference type="Proteomes" id="UP000664658"/>
    </source>
</evidence>
<dbReference type="Gene3D" id="3.10.20.310">
    <property type="entry name" value="membrane protein fhac"/>
    <property type="match status" value="3"/>
</dbReference>
<evidence type="ECO:0000256" key="5">
    <source>
        <dbReference type="ARBA" id="ARBA00022692"/>
    </source>
</evidence>
<evidence type="ECO:0000259" key="11">
    <source>
        <dbReference type="Pfam" id="PF01103"/>
    </source>
</evidence>
<feature type="domain" description="Bacterial surface antigen (D15)" evidence="11">
    <location>
        <begin position="275"/>
        <end position="544"/>
    </location>
</feature>
<sequence length="556" mass="62649">MAAVKLQIEGLSGELQRNVRAHLSTIKDDEVAANARFKRRVRTGIEDGLKALGYFDPEIRFELIPRSAPLRSLLVAHVNPGEPVRIKAINIELIGEARQDPAFTELLTTTPKIGSILNQGDFDTFRSRLRSLALERGYFKADLKVSQLKVATGLHEAFWNIQFDSGRRYRFGEVTFTGSQIRENRLQGLIPFKVGEPYLAATLAQFNQNLSETNWYRNIVIDPQFAKVGENMELPLFVTVTPRAPNNVELGLGFATDIGVRTSMRWRKPWVNALGHSMETLVRYSQPEQSVEFGYRIPTKESPLQKFYTLTTAYNAENHNDTNEQSLSASVGAFWNVSSGWQRNLTMNVSYSRFEQGLQEHDTFLLYPGVQFARTRSRGGLMPYWGDSEVFSINYANTAWLSDIDMLQLQARSTWIRTYASKHRFVARAEAGWLESSDFDKVPPSLRFFAGGDRSIRGYKYKSISPVDSEGKLTGASRMATGSLEYQYNFTGNWWGAMFYDTGYATNKFIPEDLKSGVGMGVRWASPLGPVRFDIAHPLAKGSSGVEIYIALGPEL</sequence>
<comment type="caution">
    <text evidence="14">The sequence shown here is derived from an EMBL/GenBank/DDBJ whole genome shotgun (WGS) entry which is preliminary data.</text>
</comment>
<keyword evidence="7" id="KW-0472">Membrane</keyword>
<evidence type="ECO:0000256" key="2">
    <source>
        <dbReference type="ARBA" id="ARBA00010248"/>
    </source>
</evidence>
<dbReference type="Pfam" id="PF01103">
    <property type="entry name" value="Omp85"/>
    <property type="match status" value="1"/>
</dbReference>
<comment type="similarity">
    <text evidence="2">Belongs to the TamA family.</text>
</comment>
<organism evidence="14 15">
    <name type="scientific">Plesiomonas shigelloides</name>
    <name type="common">Aeromonas shigelloides</name>
    <dbReference type="NCBI Taxonomy" id="703"/>
    <lineage>
        <taxon>Bacteria</taxon>
        <taxon>Pseudomonadati</taxon>
        <taxon>Pseudomonadota</taxon>
        <taxon>Gammaproteobacteria</taxon>
        <taxon>Enterobacterales</taxon>
        <taxon>Enterobacteriaceae</taxon>
        <taxon>Plesiomonas</taxon>
    </lineage>
</organism>
<dbReference type="AlphaFoldDB" id="A0A8I1W856"/>
<dbReference type="PANTHER" id="PTHR12815">
    <property type="entry name" value="SORTING AND ASSEMBLY MACHINERY SAMM50 PROTEIN FAMILY MEMBER"/>
    <property type="match status" value="1"/>
</dbReference>
<evidence type="ECO:0000256" key="1">
    <source>
        <dbReference type="ARBA" id="ARBA00004442"/>
    </source>
</evidence>
<evidence type="ECO:0000256" key="8">
    <source>
        <dbReference type="ARBA" id="ARBA00023237"/>
    </source>
</evidence>
<evidence type="ECO:0000256" key="6">
    <source>
        <dbReference type="ARBA" id="ARBA00022729"/>
    </source>
</evidence>
<evidence type="ECO:0000313" key="14">
    <source>
        <dbReference type="EMBL" id="MBO1107825.1"/>
    </source>
</evidence>
<dbReference type="Proteomes" id="UP000664658">
    <property type="component" value="Unassembled WGS sequence"/>
</dbReference>
<keyword evidence="8" id="KW-0998">Cell outer membrane</keyword>
<dbReference type="Gene3D" id="2.40.160.50">
    <property type="entry name" value="membrane protein fhac: a member of the omp85/tpsb transporter family"/>
    <property type="match status" value="1"/>
</dbReference>
<dbReference type="Pfam" id="PF17243">
    <property type="entry name" value="POTRA_TamA_1"/>
    <property type="match status" value="1"/>
</dbReference>
<evidence type="ECO:0000256" key="4">
    <source>
        <dbReference type="ARBA" id="ARBA00022452"/>
    </source>
</evidence>
<evidence type="ECO:0000256" key="3">
    <source>
        <dbReference type="ARBA" id="ARBA00015419"/>
    </source>
</evidence>
<dbReference type="Pfam" id="PF07244">
    <property type="entry name" value="POTRA"/>
    <property type="match status" value="1"/>
</dbReference>
<dbReference type="EMBL" id="JAFNAA010000005">
    <property type="protein sequence ID" value="MBO1107825.1"/>
    <property type="molecule type" value="Genomic_DNA"/>
</dbReference>
<keyword evidence="4" id="KW-1134">Transmembrane beta strand</keyword>
<keyword evidence="5" id="KW-0812">Transmembrane</keyword>
<dbReference type="RefSeq" id="WP_207541895.1">
    <property type="nucleotide sequence ID" value="NZ_JAFNAA010000005.1"/>
</dbReference>
<evidence type="ECO:0000256" key="7">
    <source>
        <dbReference type="ARBA" id="ARBA00023136"/>
    </source>
</evidence>
<evidence type="ECO:0000256" key="9">
    <source>
        <dbReference type="ARBA" id="ARBA00033063"/>
    </source>
</evidence>
<dbReference type="InterPro" id="IPR039910">
    <property type="entry name" value="D15-like"/>
</dbReference>
<name>A0A8I1W856_PLESH</name>
<dbReference type="InterPro" id="IPR000184">
    <property type="entry name" value="Bac_surfAg_D15"/>
</dbReference>
<comment type="subunit">
    <text evidence="10">Interacts with TamB to form the translocation and assembly module (TAM).</text>
</comment>
<dbReference type="FunFam" id="3.10.20.310:FF:000008">
    <property type="entry name" value="Outer membrane protein, OMP85 family"/>
    <property type="match status" value="1"/>
</dbReference>
<feature type="domain" description="TamA POTRA" evidence="13">
    <location>
        <begin position="5"/>
        <end position="80"/>
    </location>
</feature>
<dbReference type="GO" id="GO:0009279">
    <property type="term" value="C:cell outer membrane"/>
    <property type="evidence" value="ECO:0007669"/>
    <property type="project" value="UniProtKB-SubCell"/>
</dbReference>
<dbReference type="GO" id="GO:0097347">
    <property type="term" value="C:TAM protein secretion complex"/>
    <property type="evidence" value="ECO:0007669"/>
    <property type="project" value="TreeGrafter"/>
</dbReference>
<dbReference type="GO" id="GO:0009306">
    <property type="term" value="P:protein secretion"/>
    <property type="evidence" value="ECO:0007669"/>
    <property type="project" value="TreeGrafter"/>
</dbReference>
<feature type="domain" description="POTRA" evidence="12">
    <location>
        <begin position="169"/>
        <end position="241"/>
    </location>
</feature>
<keyword evidence="6" id="KW-0732">Signal</keyword>